<dbReference type="EMBL" id="BARS01033745">
    <property type="protein sequence ID" value="GAG27897.1"/>
    <property type="molecule type" value="Genomic_DNA"/>
</dbReference>
<feature type="transmembrane region" description="Helical" evidence="1">
    <location>
        <begin position="84"/>
        <end position="103"/>
    </location>
</feature>
<feature type="transmembrane region" description="Helical" evidence="1">
    <location>
        <begin position="36"/>
        <end position="55"/>
    </location>
</feature>
<dbReference type="Pfam" id="PF00892">
    <property type="entry name" value="EamA"/>
    <property type="match status" value="1"/>
</dbReference>
<evidence type="ECO:0000256" key="1">
    <source>
        <dbReference type="SAM" id="Phobius"/>
    </source>
</evidence>
<comment type="caution">
    <text evidence="3">The sequence shown here is derived from an EMBL/GenBank/DDBJ whole genome shotgun (WGS) entry which is preliminary data.</text>
</comment>
<feature type="transmembrane region" description="Helical" evidence="1">
    <location>
        <begin position="139"/>
        <end position="163"/>
    </location>
</feature>
<accession>X0WXG8</accession>
<feature type="non-terminal residue" evidence="3">
    <location>
        <position position="197"/>
    </location>
</feature>
<gene>
    <name evidence="3" type="ORF">S01H1_52218</name>
</gene>
<keyword evidence="1" id="KW-1133">Transmembrane helix</keyword>
<keyword evidence="1" id="KW-0812">Transmembrane</keyword>
<dbReference type="InterPro" id="IPR037185">
    <property type="entry name" value="EmrE-like"/>
</dbReference>
<dbReference type="GO" id="GO:0016020">
    <property type="term" value="C:membrane"/>
    <property type="evidence" value="ECO:0007669"/>
    <property type="project" value="InterPro"/>
</dbReference>
<proteinExistence type="predicted"/>
<name>X0WXG8_9ZZZZ</name>
<dbReference type="SUPFAM" id="SSF103481">
    <property type="entry name" value="Multidrug resistance efflux transporter EmrE"/>
    <property type="match status" value="1"/>
</dbReference>
<keyword evidence="1" id="KW-0472">Membrane</keyword>
<feature type="domain" description="EamA" evidence="2">
    <location>
        <begin position="7"/>
        <end position="155"/>
    </location>
</feature>
<organism evidence="3">
    <name type="scientific">marine sediment metagenome</name>
    <dbReference type="NCBI Taxonomy" id="412755"/>
    <lineage>
        <taxon>unclassified sequences</taxon>
        <taxon>metagenomes</taxon>
        <taxon>ecological metagenomes</taxon>
    </lineage>
</organism>
<protein>
    <recommendedName>
        <fullName evidence="2">EamA domain-containing protein</fullName>
    </recommendedName>
</protein>
<evidence type="ECO:0000259" key="2">
    <source>
        <dbReference type="Pfam" id="PF00892"/>
    </source>
</evidence>
<feature type="transmembrane region" description="Helical" evidence="1">
    <location>
        <begin position="115"/>
        <end position="132"/>
    </location>
</feature>
<reference evidence="3" key="1">
    <citation type="journal article" date="2014" name="Front. Microbiol.">
        <title>High frequency of phylogenetically diverse reductive dehalogenase-homologous genes in deep subseafloor sedimentary metagenomes.</title>
        <authorList>
            <person name="Kawai M."/>
            <person name="Futagami T."/>
            <person name="Toyoda A."/>
            <person name="Takaki Y."/>
            <person name="Nishi S."/>
            <person name="Hori S."/>
            <person name="Arai W."/>
            <person name="Tsubouchi T."/>
            <person name="Morono Y."/>
            <person name="Uchiyama I."/>
            <person name="Ito T."/>
            <person name="Fujiyama A."/>
            <person name="Inagaki F."/>
            <person name="Takami H."/>
        </authorList>
    </citation>
    <scope>NUCLEOTIDE SEQUENCE</scope>
    <source>
        <strain evidence="3">Expedition CK06-06</strain>
    </source>
</reference>
<evidence type="ECO:0000313" key="3">
    <source>
        <dbReference type="EMBL" id="GAG27897.1"/>
    </source>
</evidence>
<dbReference type="AlphaFoldDB" id="X0WXG8"/>
<sequence>MSNNLKKGLIFGAIGTILVGFQPIIANSAKSIDSHVFAAMTCLIEATIFLPLMILEMRINKRKERRNPDVMSNNSILTSLKKNFWVIAFIGIIFSINQLLFFVGYRLAGAINGSLTQKTSVFFGLLFGFLLLKEKISKIQIVFSIVLFFGLVIAITQGSLNFLSFNTEILIGVLIVLLITALWMFGHSMTKPLFSRN</sequence>
<feature type="transmembrane region" description="Helical" evidence="1">
    <location>
        <begin position="169"/>
        <end position="186"/>
    </location>
</feature>
<dbReference type="InterPro" id="IPR000620">
    <property type="entry name" value="EamA_dom"/>
</dbReference>